<organism evidence="5 6">
    <name type="scientific">Actinomadura parmotrematis</name>
    <dbReference type="NCBI Taxonomy" id="2864039"/>
    <lineage>
        <taxon>Bacteria</taxon>
        <taxon>Bacillati</taxon>
        <taxon>Actinomycetota</taxon>
        <taxon>Actinomycetes</taxon>
        <taxon>Streptosporangiales</taxon>
        <taxon>Thermomonosporaceae</taxon>
        <taxon>Actinomadura</taxon>
    </lineage>
</organism>
<dbReference type="SMART" id="SM00382">
    <property type="entry name" value="AAA"/>
    <property type="match status" value="2"/>
</dbReference>
<dbReference type="Gene3D" id="3.40.50.300">
    <property type="entry name" value="P-loop containing nucleotide triphosphate hydrolases"/>
    <property type="match status" value="1"/>
</dbReference>
<reference evidence="5 6" key="1">
    <citation type="submission" date="2021-07" db="EMBL/GenBank/DDBJ databases">
        <title>Actinomadura sp. PM05-2 isolated from lichen.</title>
        <authorList>
            <person name="Somphong A."/>
            <person name="Phongsopitanun W."/>
            <person name="Tanasupawat S."/>
            <person name="Peongsungnone V."/>
        </authorList>
    </citation>
    <scope>NUCLEOTIDE SEQUENCE [LARGE SCALE GENOMIC DNA]</scope>
    <source>
        <strain evidence="5 6">PM05-2</strain>
    </source>
</reference>
<dbReference type="Proteomes" id="UP000774570">
    <property type="component" value="Unassembled WGS sequence"/>
</dbReference>
<dbReference type="InterPro" id="IPR000641">
    <property type="entry name" value="CbxX/CfxQ"/>
</dbReference>
<evidence type="ECO:0000256" key="3">
    <source>
        <dbReference type="ARBA" id="ARBA00022840"/>
    </source>
</evidence>
<evidence type="ECO:0000313" key="5">
    <source>
        <dbReference type="EMBL" id="MBW8481658.1"/>
    </source>
</evidence>
<proteinExistence type="inferred from homology"/>
<protein>
    <submittedName>
        <fullName evidence="5">AAA family ATPase</fullName>
    </submittedName>
</protein>
<name>A0ABS7FQ33_9ACTN</name>
<sequence length="888" mass="96024">MRLPEHLELLLGDEPVLDVYAYGPWRVPDGLFEEVTARIDALAADPRCAGLTTDEHKLLTLPASLVLAEVYGMLAFLPGGGAIKGGSMSQLPERLLRAHLVNQSPPSSRMTRWDAPGGRWRPPVDWLVEAPDRDLAIELSRDCLVALEGIAPLEERRRALLRLYDAPPPGDANVPKAELRERWNAHAGDDVLAAVPELLGPVGYLEWVCTGLVAAFEHLKAVAPVDETVEAHLVRLLLQGSMEHVPAELAVAVGEDRYLEVQERFPVEKRGFKPGPWQERTQAWLLRALVAGAADACRAWLDMAMRFVATVQGLPGDPWFPRSEWIPVGQFQTDLRRVFGTRRKVINPLAATLAPAPGTAAEAAGGAPAAAVDTSLVGQPEVVAVLAELSRASAPVRLLLAGPDGTGKRDAAQDLGRALSLAREPLWLTANLFVGQRLPDAVAKLHADVRDCAADRLLIIEGLDAMVADPGNGEALADELHRLLAIHPDLNLVALCDAAGDDRIRDVNPALPLRFTVARTRPFTAAGHAELFRRAVRARGGRATRQAIEAAGELLAATPPLQTLRNARLAPHLAGTLVDAARERAAAGAEPVVRKQDVPALLDVGLPTGSPLTELAGLTGLETVKEEISLLVAGTHAARLRTEAGLKVSAPTRHLVFTGNPGTGKTMVARLLGRIYKRLGVLSSGHLVEASRAHLVGEYVGQTAPRTRRLVERALGGVLFVDEAYTLSQSSYKGDYGFEAIAELVKMMEDHREDLVVVVAGYEREMAEFLAANPGLESRFPKRLHFADYSDDELIAVFEQLAEADGYRLAPGMDEVLRRALRRVPRGPSFGNGRLMRNLLDVAVARQSERVAAAGRKGRPSRAELVTLRPSDLPPVLDRPDELLGLYL</sequence>
<keyword evidence="2" id="KW-0547">Nucleotide-binding</keyword>
<comment type="caution">
    <text evidence="5">The sequence shown here is derived from an EMBL/GenBank/DDBJ whole genome shotgun (WGS) entry which is preliminary data.</text>
</comment>
<dbReference type="EMBL" id="JAIBOA010000002">
    <property type="protein sequence ID" value="MBW8481658.1"/>
    <property type="molecule type" value="Genomic_DNA"/>
</dbReference>
<evidence type="ECO:0000259" key="4">
    <source>
        <dbReference type="SMART" id="SM00382"/>
    </source>
</evidence>
<dbReference type="InterPro" id="IPR050773">
    <property type="entry name" value="CbxX/CfxQ_RuBisCO_ESX"/>
</dbReference>
<evidence type="ECO:0000313" key="6">
    <source>
        <dbReference type="Proteomes" id="UP000774570"/>
    </source>
</evidence>
<dbReference type="PRINTS" id="PR00819">
    <property type="entry name" value="CBXCFQXSUPER"/>
</dbReference>
<dbReference type="Pfam" id="PF17866">
    <property type="entry name" value="AAA_lid_6"/>
    <property type="match status" value="1"/>
</dbReference>
<keyword evidence="6" id="KW-1185">Reference proteome</keyword>
<dbReference type="SUPFAM" id="SSF52540">
    <property type="entry name" value="P-loop containing nucleoside triphosphate hydrolases"/>
    <property type="match status" value="2"/>
</dbReference>
<dbReference type="InterPro" id="IPR041627">
    <property type="entry name" value="AAA_lid_6"/>
</dbReference>
<dbReference type="InterPro" id="IPR003959">
    <property type="entry name" value="ATPase_AAA_core"/>
</dbReference>
<dbReference type="Pfam" id="PF00004">
    <property type="entry name" value="AAA"/>
    <property type="match status" value="1"/>
</dbReference>
<accession>A0ABS7FQ33</accession>
<dbReference type="InterPro" id="IPR027417">
    <property type="entry name" value="P-loop_NTPase"/>
</dbReference>
<dbReference type="PANTHER" id="PTHR43392:SF2">
    <property type="entry name" value="AAA-TYPE ATPASE FAMILY PROTEIN _ ANKYRIN REPEAT FAMILY PROTEIN"/>
    <property type="match status" value="1"/>
</dbReference>
<comment type="similarity">
    <text evidence="1">Belongs to the CbxX/CfxQ family.</text>
</comment>
<evidence type="ECO:0000256" key="2">
    <source>
        <dbReference type="ARBA" id="ARBA00022741"/>
    </source>
</evidence>
<feature type="domain" description="AAA+ ATPase" evidence="4">
    <location>
        <begin position="394"/>
        <end position="523"/>
    </location>
</feature>
<feature type="domain" description="AAA+ ATPase" evidence="4">
    <location>
        <begin position="651"/>
        <end position="790"/>
    </location>
</feature>
<dbReference type="RefSeq" id="WP_220163514.1">
    <property type="nucleotide sequence ID" value="NZ_JAIBOA010000002.1"/>
</dbReference>
<keyword evidence="3" id="KW-0067">ATP-binding</keyword>
<evidence type="ECO:0000256" key="1">
    <source>
        <dbReference type="ARBA" id="ARBA00010378"/>
    </source>
</evidence>
<dbReference type="PANTHER" id="PTHR43392">
    <property type="entry name" value="AAA-TYPE ATPASE FAMILY PROTEIN / ANKYRIN REPEAT FAMILY PROTEIN"/>
    <property type="match status" value="1"/>
</dbReference>
<dbReference type="CDD" id="cd00009">
    <property type="entry name" value="AAA"/>
    <property type="match status" value="1"/>
</dbReference>
<gene>
    <name evidence="5" type="ORF">K1Y72_04690</name>
</gene>
<dbReference type="Gene3D" id="1.10.8.60">
    <property type="match status" value="1"/>
</dbReference>
<dbReference type="InterPro" id="IPR003593">
    <property type="entry name" value="AAA+_ATPase"/>
</dbReference>